<dbReference type="CDD" id="cd03143">
    <property type="entry name" value="A4_beta-galactosidase_middle_domain"/>
    <property type="match status" value="1"/>
</dbReference>
<accession>A0ABQ2L554</accession>
<dbReference type="InterPro" id="IPR017853">
    <property type="entry name" value="GH"/>
</dbReference>
<comment type="caution">
    <text evidence="2">The sequence shown here is derived from an EMBL/GenBank/DDBJ whole genome shotgun (WGS) entry which is preliminary data.</text>
</comment>
<organism evidence="2 3">
    <name type="scientific">Saccharibacillus kuerlensis</name>
    <dbReference type="NCBI Taxonomy" id="459527"/>
    <lineage>
        <taxon>Bacteria</taxon>
        <taxon>Bacillati</taxon>
        <taxon>Bacillota</taxon>
        <taxon>Bacilli</taxon>
        <taxon>Bacillales</taxon>
        <taxon>Paenibacillaceae</taxon>
        <taxon>Saccharibacillus</taxon>
    </lineage>
</organism>
<evidence type="ECO:0000313" key="2">
    <source>
        <dbReference type="EMBL" id="GGO03599.1"/>
    </source>
</evidence>
<dbReference type="SUPFAM" id="SSF51445">
    <property type="entry name" value="(Trans)glycosidases"/>
    <property type="match status" value="1"/>
</dbReference>
<evidence type="ECO:0000313" key="3">
    <source>
        <dbReference type="Proteomes" id="UP000606653"/>
    </source>
</evidence>
<dbReference type="Proteomes" id="UP000606653">
    <property type="component" value="Unassembled WGS sequence"/>
</dbReference>
<name>A0ABQ2L554_9BACL</name>
<gene>
    <name evidence="2" type="ORF">GCM10010969_27930</name>
</gene>
<dbReference type="Pfam" id="PF14871">
    <property type="entry name" value="GHL6"/>
    <property type="match status" value="1"/>
</dbReference>
<dbReference type="EMBL" id="BMLN01000008">
    <property type="protein sequence ID" value="GGO03599.1"/>
    <property type="molecule type" value="Genomic_DNA"/>
</dbReference>
<proteinExistence type="predicted"/>
<dbReference type="InterPro" id="IPR029062">
    <property type="entry name" value="Class_I_gatase-like"/>
</dbReference>
<reference evidence="3" key="1">
    <citation type="journal article" date="2019" name="Int. J. Syst. Evol. Microbiol.">
        <title>The Global Catalogue of Microorganisms (GCM) 10K type strain sequencing project: providing services to taxonomists for standard genome sequencing and annotation.</title>
        <authorList>
            <consortium name="The Broad Institute Genomics Platform"/>
            <consortium name="The Broad Institute Genome Sequencing Center for Infectious Disease"/>
            <person name="Wu L."/>
            <person name="Ma J."/>
        </authorList>
    </citation>
    <scope>NUCLEOTIDE SEQUENCE [LARGE SCALE GENOMIC DNA]</scope>
    <source>
        <strain evidence="3">CGMCC 1.6964</strain>
    </source>
</reference>
<dbReference type="InterPro" id="IPR013738">
    <property type="entry name" value="Beta_galactosidase_Trimer"/>
</dbReference>
<dbReference type="RefSeq" id="WP_018976569.1">
    <property type="nucleotide sequence ID" value="NZ_BMLN01000008.1"/>
</dbReference>
<protein>
    <recommendedName>
        <fullName evidence="1">Beta-galactosidase trimerisation domain-containing protein</fullName>
    </recommendedName>
</protein>
<dbReference type="InterPro" id="IPR028212">
    <property type="entry name" value="GHL6"/>
</dbReference>
<dbReference type="Gene3D" id="3.20.20.80">
    <property type="entry name" value="Glycosidases"/>
    <property type="match status" value="1"/>
</dbReference>
<dbReference type="Pfam" id="PF08532">
    <property type="entry name" value="Glyco_hydro_42M"/>
    <property type="match status" value="1"/>
</dbReference>
<keyword evidence="3" id="KW-1185">Reference proteome</keyword>
<dbReference type="SUPFAM" id="SSF52317">
    <property type="entry name" value="Class I glutamine amidotransferase-like"/>
    <property type="match status" value="1"/>
</dbReference>
<dbReference type="Gene3D" id="3.40.50.880">
    <property type="match status" value="1"/>
</dbReference>
<evidence type="ECO:0000259" key="1">
    <source>
        <dbReference type="Pfam" id="PF08532"/>
    </source>
</evidence>
<sequence length="665" mass="74570">MRFRQVHLDFHTSEAIPEIGRHFSQKQFQDMLKLGHVDSITLFSKCHHGWAYHPSNANEIHPGLSFDLLGSQIEAAHEIGVKTPVYLSAGLDEKLARRHPQWLIRNRQERTQWAADFMEPGYHEFCFNTPYLDMLTAQVRETLERYDADGIFLDIVGVRECYCQNCVAEIRRKGSDPRNIDDMRAMWEETYSRYGAAMKEAVHSLKPSLPIFHNNGHIRRGRRDLAAFNTHLELESLPTGGWGYDHFPLSVRYAQGLGMDVLGMTGKFHKSWGEFGGFKHPNALRYEAALSLANGAGCSIGDQLHPLGIMDQATYALIGEAYAEVEEKEEWCRNTTAVADIALLSAEAAGSSAGDQSGASNASPMDWADTGAVRILLEGHLLFDVIDKESDLHTYKVIILPDCIAITPDLRKRLDAFTAEGGKVLATGQSGLMQDGSKFALDLGAEWLGTSSFNPTYVRPDFKLLSLRPSSFLVYADGYEIGLAPEGRSLGSRQNPYFNRDLFTFTSHLHAPSDMQDAGPGITEGPEGIYIGWNLFTDYAKYGSLPVKQILLYVLDRLLESAAGERTLHVNLPAQGIVTLQEQYAENRRVLHLLYASPVRRGKDTEIIEDLPTIHPTEIRLTENRPVRKLYLAPQRMPLVFTQENGRISCTVPEWSCHQMVVVEF</sequence>
<feature type="domain" description="Beta-galactosidase trimerisation" evidence="1">
    <location>
        <begin position="376"/>
        <end position="434"/>
    </location>
</feature>